<name>A0A3B1B3L3_9ZZZZ</name>
<evidence type="ECO:0000313" key="1">
    <source>
        <dbReference type="EMBL" id="VAX06543.1"/>
    </source>
</evidence>
<feature type="non-terminal residue" evidence="1">
    <location>
        <position position="1"/>
    </location>
</feature>
<gene>
    <name evidence="1" type="ORF">MNBD_ALPHA03-1202</name>
</gene>
<proteinExistence type="predicted"/>
<protein>
    <submittedName>
        <fullName evidence="1">Uncharacterized protein</fullName>
    </submittedName>
</protein>
<accession>A0A3B1B3L3</accession>
<reference evidence="1" key="1">
    <citation type="submission" date="2018-06" db="EMBL/GenBank/DDBJ databases">
        <authorList>
            <person name="Zhirakovskaya E."/>
        </authorList>
    </citation>
    <scope>NUCLEOTIDE SEQUENCE</scope>
</reference>
<sequence length="117" mass="13715">GLKPSTILENVKASGYQGYMREDIYQVDKKAEPQRSETLRKIKAKVLHDLWSDISRYRECANQLRLYRQTNDTEYLGGICDDIHTAIGLKHNHIYNDMAHLNLLDNLMNKQKDLFDF</sequence>
<dbReference type="EMBL" id="UOFW01000166">
    <property type="protein sequence ID" value="VAX06543.1"/>
    <property type="molecule type" value="Genomic_DNA"/>
</dbReference>
<dbReference type="AlphaFoldDB" id="A0A3B1B3L3"/>
<organism evidence="1">
    <name type="scientific">hydrothermal vent metagenome</name>
    <dbReference type="NCBI Taxonomy" id="652676"/>
    <lineage>
        <taxon>unclassified sequences</taxon>
        <taxon>metagenomes</taxon>
        <taxon>ecological metagenomes</taxon>
    </lineage>
</organism>